<comment type="caution">
    <text evidence="1">The sequence shown here is derived from an EMBL/GenBank/DDBJ whole genome shotgun (WGS) entry which is preliminary data.</text>
</comment>
<keyword evidence="2" id="KW-1185">Reference proteome</keyword>
<dbReference type="PANTHER" id="PTHR10492">
    <property type="match status" value="1"/>
</dbReference>
<dbReference type="EMBL" id="CAJVQA010020315">
    <property type="protein sequence ID" value="CAG8763023.1"/>
    <property type="molecule type" value="Genomic_DNA"/>
</dbReference>
<accession>A0A9N9NWE2</accession>
<organism evidence="1 2">
    <name type="scientific">Cetraspora pellucida</name>
    <dbReference type="NCBI Taxonomy" id="1433469"/>
    <lineage>
        <taxon>Eukaryota</taxon>
        <taxon>Fungi</taxon>
        <taxon>Fungi incertae sedis</taxon>
        <taxon>Mucoromycota</taxon>
        <taxon>Glomeromycotina</taxon>
        <taxon>Glomeromycetes</taxon>
        <taxon>Diversisporales</taxon>
        <taxon>Gigasporaceae</taxon>
        <taxon>Cetraspora</taxon>
    </lineage>
</organism>
<evidence type="ECO:0000313" key="1">
    <source>
        <dbReference type="EMBL" id="CAG8763023.1"/>
    </source>
</evidence>
<proteinExistence type="predicted"/>
<dbReference type="OrthoDB" id="2430440at2759"/>
<evidence type="ECO:0000313" key="2">
    <source>
        <dbReference type="Proteomes" id="UP000789759"/>
    </source>
</evidence>
<feature type="non-terminal residue" evidence="1">
    <location>
        <position position="271"/>
    </location>
</feature>
<dbReference type="PANTHER" id="PTHR10492:SF57">
    <property type="entry name" value="ATP-DEPENDENT DNA HELICASE"/>
    <property type="match status" value="1"/>
</dbReference>
<gene>
    <name evidence="1" type="ORF">CPELLU_LOCUS15431</name>
</gene>
<protein>
    <submittedName>
        <fullName evidence="1">9487_t:CDS:1</fullName>
    </submittedName>
</protein>
<dbReference type="AlphaFoldDB" id="A0A9N9NWE2"/>
<sequence length="271" mass="31297">LLKTMFNEINPYIHNFRHISRLPTETSQVAAIWVNSEVPSNIIQKQDIVLHIYIDQLVHITEISGCYNPLAYPILLPYREQGWAPQKILYIGIQLTSKVTNIIEESNNNDELEYENNNEIHDNVNIKRAMNFEELKTVNGTVYATFKESALRRGFLENDNDYRQCMTEAREFQMPSQLHDLFATLLVFGDIADQPLIQTTLQSLNTLLQRYSKTVADYDLPNFQPDAINKNLLPMLLEELSYNITLNDLDKINTLNEAQCAVFDEVLSLIN</sequence>
<reference evidence="1" key="1">
    <citation type="submission" date="2021-06" db="EMBL/GenBank/DDBJ databases">
        <authorList>
            <person name="Kallberg Y."/>
            <person name="Tangrot J."/>
            <person name="Rosling A."/>
        </authorList>
    </citation>
    <scope>NUCLEOTIDE SEQUENCE</scope>
    <source>
        <strain evidence="1">FL966</strain>
    </source>
</reference>
<name>A0A9N9NWE2_9GLOM</name>
<dbReference type="Proteomes" id="UP000789759">
    <property type="component" value="Unassembled WGS sequence"/>
</dbReference>